<keyword evidence="2 5" id="KW-0547">Nucleotide-binding</keyword>
<dbReference type="PANTHER" id="PTHR47972">
    <property type="entry name" value="KINESIN-LIKE PROTEIN KLP-3"/>
    <property type="match status" value="1"/>
</dbReference>
<dbReference type="GO" id="GO:0005874">
    <property type="term" value="C:microtubule"/>
    <property type="evidence" value="ECO:0007669"/>
    <property type="project" value="UniProtKB-KW"/>
</dbReference>
<comment type="caution">
    <text evidence="10">The sequence shown here is derived from an EMBL/GenBank/DDBJ whole genome shotgun (WGS) entry which is preliminary data.</text>
</comment>
<evidence type="ECO:0000256" key="1">
    <source>
        <dbReference type="ARBA" id="ARBA00004245"/>
    </source>
</evidence>
<evidence type="ECO:0000256" key="4">
    <source>
        <dbReference type="ARBA" id="ARBA00023212"/>
    </source>
</evidence>
<dbReference type="Pfam" id="PF00225">
    <property type="entry name" value="Kinesin"/>
    <property type="match status" value="1"/>
</dbReference>
<dbReference type="GO" id="GO:0003777">
    <property type="term" value="F:microtubule motor activity"/>
    <property type="evidence" value="ECO:0007669"/>
    <property type="project" value="InterPro"/>
</dbReference>
<name>A0AAV6SXA6_SOLSE</name>
<evidence type="ECO:0000256" key="8">
    <source>
        <dbReference type="SAM" id="MobiDB-lite"/>
    </source>
</evidence>
<dbReference type="EMBL" id="JAGKHQ010000002">
    <property type="protein sequence ID" value="KAG7522273.1"/>
    <property type="molecule type" value="Genomic_DNA"/>
</dbReference>
<dbReference type="GO" id="GO:0007018">
    <property type="term" value="P:microtubule-based movement"/>
    <property type="evidence" value="ECO:0007669"/>
    <property type="project" value="InterPro"/>
</dbReference>
<dbReference type="GO" id="GO:0005524">
    <property type="term" value="F:ATP binding"/>
    <property type="evidence" value="ECO:0007669"/>
    <property type="project" value="UniProtKB-UniRule"/>
</dbReference>
<sequence>MGSGASVSEGLPRPEGPEGSESEPGPAPGPAGWSNDTLQAQEEEEEETPACHTIEVQSEESDTQAEEEEERVTQTVVNAATTETAAEGEAEVSLDFETFLHSDGTLYSCFNHHGDRVYVDESQKLQPFPQEWYNQGRFVTANNEVSGHLQTQASSSEPAVREDDRTGSIYIQGKGTVMTYMFEERLNVCRFWDPHSGVWLLLPLQWEMNVNFIKSRIQRVMSALPGLVDQKEITAALRQCNYDPEEVISVYLTMFGEILLQTSPSGDHNYSDLNSFRALLERDRVIEDLKQNLQSREKEVDNLFQRNNYLAREVCYLNDVVQHLNQKLAELEADKQEAREKIRSLLNHRAPAVPPARTATKPAMDANQLGQVRSLTRELNVSNKQLRSTVDQVMTDMKNQLEQMKGVAGKLTEVEKVAAREVEELRSLYRREAVERKSLYNKLLELRGNIRVFCRCRKSSASSFCLETTDDQEVVLVQKGSKKRFQFDKVFPQSSTQEEVFAETLPLITSCVDGYNVCILAYGQTGSGKTYTMMGAKQNPGVNIRSIRELLRICADKEKVSYTLKISMLEIYNDSLNDLLTKSAGAALDIRVQGKTVSVPGLTQTRVQTEADILSVMETGEKNRKIASTKMNIQSSRSHLVVALEVEGLDEVLGRTSRGTLTLCDLAGSERISKTEAEGQRLVEAAAINKSLTALGQVFGALKNNALHVPFRNSKLTHLLQPCLSGDAKCCVFVNASPDVRDAVETLSTLQFGSSIRQVSLGRATQNISPVKNKTSNKSTTN</sequence>
<protein>
    <recommendedName>
        <fullName evidence="6">Kinesin-like protein</fullName>
    </recommendedName>
</protein>
<organism evidence="10 11">
    <name type="scientific">Solea senegalensis</name>
    <name type="common">Senegalese sole</name>
    <dbReference type="NCBI Taxonomy" id="28829"/>
    <lineage>
        <taxon>Eukaryota</taxon>
        <taxon>Metazoa</taxon>
        <taxon>Chordata</taxon>
        <taxon>Craniata</taxon>
        <taxon>Vertebrata</taxon>
        <taxon>Euteleostomi</taxon>
        <taxon>Actinopterygii</taxon>
        <taxon>Neopterygii</taxon>
        <taxon>Teleostei</taxon>
        <taxon>Neoteleostei</taxon>
        <taxon>Acanthomorphata</taxon>
        <taxon>Carangaria</taxon>
        <taxon>Pleuronectiformes</taxon>
        <taxon>Pleuronectoidei</taxon>
        <taxon>Soleidae</taxon>
        <taxon>Solea</taxon>
    </lineage>
</organism>
<reference evidence="10 11" key="1">
    <citation type="journal article" date="2021" name="Sci. Rep.">
        <title>Chromosome anchoring in Senegalese sole (Solea senegalensis) reveals sex-associated markers and genome rearrangements in flatfish.</title>
        <authorList>
            <person name="Guerrero-Cozar I."/>
            <person name="Gomez-Garrido J."/>
            <person name="Berbel C."/>
            <person name="Martinez-Blanch J.F."/>
            <person name="Alioto T."/>
            <person name="Claros M.G."/>
            <person name="Gagnaire P.A."/>
            <person name="Manchado M."/>
        </authorList>
    </citation>
    <scope>NUCLEOTIDE SEQUENCE [LARGE SCALE GENOMIC DNA]</scope>
    <source>
        <strain evidence="10">Sse05_10M</strain>
    </source>
</reference>
<keyword evidence="3 5" id="KW-0067">ATP-binding</keyword>
<feature type="compositionally biased region" description="Low complexity" evidence="8">
    <location>
        <begin position="8"/>
        <end position="24"/>
    </location>
</feature>
<dbReference type="InterPro" id="IPR027640">
    <property type="entry name" value="Kinesin-like_fam"/>
</dbReference>
<comment type="similarity">
    <text evidence="5 6">Belongs to the TRAFAC class myosin-kinesin ATPase superfamily. Kinesin family.</text>
</comment>
<dbReference type="Proteomes" id="UP000693946">
    <property type="component" value="Linkage Group LG10"/>
</dbReference>
<keyword evidence="4" id="KW-0963">Cytoplasm</keyword>
<feature type="domain" description="Kinesin motor" evidence="9">
    <location>
        <begin position="449"/>
        <end position="759"/>
    </location>
</feature>
<evidence type="ECO:0000256" key="5">
    <source>
        <dbReference type="PROSITE-ProRule" id="PRU00283"/>
    </source>
</evidence>
<dbReference type="AlphaFoldDB" id="A0AAV6SXA6"/>
<gene>
    <name evidence="10" type="ORF">JOB18_017983</name>
</gene>
<evidence type="ECO:0000256" key="7">
    <source>
        <dbReference type="SAM" id="Coils"/>
    </source>
</evidence>
<dbReference type="SMART" id="SM00129">
    <property type="entry name" value="KISc"/>
    <property type="match status" value="1"/>
</dbReference>
<evidence type="ECO:0000256" key="3">
    <source>
        <dbReference type="ARBA" id="ARBA00022840"/>
    </source>
</evidence>
<evidence type="ECO:0000256" key="2">
    <source>
        <dbReference type="ARBA" id="ARBA00022741"/>
    </source>
</evidence>
<feature type="compositionally biased region" description="Acidic residues" evidence="8">
    <location>
        <begin position="57"/>
        <end position="70"/>
    </location>
</feature>
<keyword evidence="5 6" id="KW-0505">Motor protein</keyword>
<keyword evidence="4" id="KW-0206">Cytoskeleton</keyword>
<feature type="coiled-coil region" evidence="7">
    <location>
        <begin position="286"/>
        <end position="348"/>
    </location>
</feature>
<dbReference type="InterPro" id="IPR019821">
    <property type="entry name" value="Kinesin_motor_CS"/>
</dbReference>
<feature type="binding site" evidence="5">
    <location>
        <begin position="523"/>
        <end position="530"/>
    </location>
    <ligand>
        <name>ATP</name>
        <dbReference type="ChEBI" id="CHEBI:30616"/>
    </ligand>
</feature>
<evidence type="ECO:0000313" key="11">
    <source>
        <dbReference type="Proteomes" id="UP000693946"/>
    </source>
</evidence>
<keyword evidence="6" id="KW-0493">Microtubule</keyword>
<keyword evidence="7" id="KW-0175">Coiled coil</keyword>
<dbReference type="PANTHER" id="PTHR47972:SF65">
    <property type="entry name" value="KINESIN-LIKE PROTEIN"/>
    <property type="match status" value="1"/>
</dbReference>
<proteinExistence type="inferred from homology"/>
<dbReference type="PROSITE" id="PS00411">
    <property type="entry name" value="KINESIN_MOTOR_1"/>
    <property type="match status" value="1"/>
</dbReference>
<dbReference type="InterPro" id="IPR001752">
    <property type="entry name" value="Kinesin_motor_dom"/>
</dbReference>
<keyword evidence="11" id="KW-1185">Reference proteome</keyword>
<accession>A0AAV6SXA6</accession>
<dbReference type="GO" id="GO:0008017">
    <property type="term" value="F:microtubule binding"/>
    <property type="evidence" value="ECO:0007669"/>
    <property type="project" value="InterPro"/>
</dbReference>
<evidence type="ECO:0000256" key="6">
    <source>
        <dbReference type="RuleBase" id="RU000394"/>
    </source>
</evidence>
<evidence type="ECO:0000259" key="9">
    <source>
        <dbReference type="PROSITE" id="PS50067"/>
    </source>
</evidence>
<evidence type="ECO:0000313" key="10">
    <source>
        <dbReference type="EMBL" id="KAG7522273.1"/>
    </source>
</evidence>
<comment type="subcellular location">
    <subcellularLocation>
        <location evidence="1">Cytoplasm</location>
        <location evidence="1">Cytoskeleton</location>
    </subcellularLocation>
</comment>
<dbReference type="PROSITE" id="PS50067">
    <property type="entry name" value="KINESIN_MOTOR_2"/>
    <property type="match status" value="1"/>
</dbReference>
<feature type="region of interest" description="Disordered" evidence="8">
    <location>
        <begin position="1"/>
        <end position="72"/>
    </location>
</feature>